<dbReference type="PANTHER" id="PTHR30616">
    <property type="entry name" value="UNCHARACTERIZED PROTEIN YFIH"/>
    <property type="match status" value="1"/>
</dbReference>
<dbReference type="Pfam" id="PF02578">
    <property type="entry name" value="Cu-oxidase_4"/>
    <property type="match status" value="1"/>
</dbReference>
<keyword evidence="6" id="KW-0862">Zinc</keyword>
<proteinExistence type="inferred from homology"/>
<name>A0ABX1GI16_9GAMM</name>
<dbReference type="InterPro" id="IPR003730">
    <property type="entry name" value="Cu_polyphenol_OxRdtase"/>
</dbReference>
<reference evidence="11 12" key="1">
    <citation type="submission" date="2020-04" db="EMBL/GenBank/DDBJ databases">
        <authorList>
            <person name="Yoon J."/>
        </authorList>
    </citation>
    <scope>NUCLEOTIDE SEQUENCE [LARGE SCALE GENOMIC DNA]</scope>
    <source>
        <strain evidence="11 12">KMU-166</strain>
    </source>
</reference>
<dbReference type="PANTHER" id="PTHR30616:SF2">
    <property type="entry name" value="PURINE NUCLEOSIDE PHOSPHORYLASE LACC1"/>
    <property type="match status" value="1"/>
</dbReference>
<evidence type="ECO:0000256" key="1">
    <source>
        <dbReference type="ARBA" id="ARBA00000553"/>
    </source>
</evidence>
<dbReference type="Proteomes" id="UP000765845">
    <property type="component" value="Unassembled WGS sequence"/>
</dbReference>
<gene>
    <name evidence="11" type="primary">pgeF</name>
    <name evidence="11" type="ORF">HCU74_15440</name>
</gene>
<comment type="catalytic activity">
    <reaction evidence="1">
        <text>inosine + phosphate = alpha-D-ribose 1-phosphate + hypoxanthine</text>
        <dbReference type="Rhea" id="RHEA:27646"/>
        <dbReference type="ChEBI" id="CHEBI:17368"/>
        <dbReference type="ChEBI" id="CHEBI:17596"/>
        <dbReference type="ChEBI" id="CHEBI:43474"/>
        <dbReference type="ChEBI" id="CHEBI:57720"/>
        <dbReference type="EC" id="2.4.2.1"/>
    </reaction>
    <physiologicalReaction direction="left-to-right" evidence="1">
        <dbReference type="Rhea" id="RHEA:27647"/>
    </physiologicalReaction>
</comment>
<protein>
    <recommendedName>
        <fullName evidence="10">Purine nucleoside phosphorylase</fullName>
    </recommendedName>
</protein>
<evidence type="ECO:0000256" key="5">
    <source>
        <dbReference type="ARBA" id="ARBA00022801"/>
    </source>
</evidence>
<dbReference type="InterPro" id="IPR011324">
    <property type="entry name" value="Cytotoxic_necrot_fac-like_cat"/>
</dbReference>
<keyword evidence="4" id="KW-0479">Metal-binding</keyword>
<evidence type="ECO:0000256" key="4">
    <source>
        <dbReference type="ARBA" id="ARBA00022723"/>
    </source>
</evidence>
<organism evidence="11 12">
    <name type="scientific">Spongiibacter thalassae</name>
    <dbReference type="NCBI Taxonomy" id="2721624"/>
    <lineage>
        <taxon>Bacteria</taxon>
        <taxon>Pseudomonadati</taxon>
        <taxon>Pseudomonadota</taxon>
        <taxon>Gammaproteobacteria</taxon>
        <taxon>Cellvibrionales</taxon>
        <taxon>Spongiibacteraceae</taxon>
        <taxon>Spongiibacter</taxon>
    </lineage>
</organism>
<evidence type="ECO:0000256" key="2">
    <source>
        <dbReference type="ARBA" id="ARBA00007353"/>
    </source>
</evidence>
<dbReference type="Gene3D" id="3.60.140.10">
    <property type="entry name" value="CNF1/YfiH-like putative cysteine hydrolases"/>
    <property type="match status" value="1"/>
</dbReference>
<dbReference type="NCBIfam" id="TIGR00726">
    <property type="entry name" value="peptidoglycan editing factor PgeF"/>
    <property type="match status" value="1"/>
</dbReference>
<dbReference type="SUPFAM" id="SSF64438">
    <property type="entry name" value="CNF1/YfiH-like putative cysteine hydrolases"/>
    <property type="match status" value="1"/>
</dbReference>
<dbReference type="RefSeq" id="WP_168451329.1">
    <property type="nucleotide sequence ID" value="NZ_JAAWWK010000006.1"/>
</dbReference>
<dbReference type="InterPro" id="IPR038371">
    <property type="entry name" value="Cu_polyphenol_OxRdtase_sf"/>
</dbReference>
<evidence type="ECO:0000256" key="7">
    <source>
        <dbReference type="ARBA" id="ARBA00047989"/>
    </source>
</evidence>
<keyword evidence="12" id="KW-1185">Reference proteome</keyword>
<evidence type="ECO:0000256" key="8">
    <source>
        <dbReference type="ARBA" id="ARBA00048968"/>
    </source>
</evidence>
<comment type="catalytic activity">
    <reaction evidence="8">
        <text>adenosine + phosphate = alpha-D-ribose 1-phosphate + adenine</text>
        <dbReference type="Rhea" id="RHEA:27642"/>
        <dbReference type="ChEBI" id="CHEBI:16335"/>
        <dbReference type="ChEBI" id="CHEBI:16708"/>
        <dbReference type="ChEBI" id="CHEBI:43474"/>
        <dbReference type="ChEBI" id="CHEBI:57720"/>
        <dbReference type="EC" id="2.4.2.1"/>
    </reaction>
    <physiologicalReaction direction="left-to-right" evidence="8">
        <dbReference type="Rhea" id="RHEA:27643"/>
    </physiologicalReaction>
</comment>
<dbReference type="EMBL" id="JAAWWK010000006">
    <property type="protein sequence ID" value="NKI18801.1"/>
    <property type="molecule type" value="Genomic_DNA"/>
</dbReference>
<keyword evidence="3" id="KW-0808">Transferase</keyword>
<dbReference type="CDD" id="cd16833">
    <property type="entry name" value="YfiH"/>
    <property type="match status" value="1"/>
</dbReference>
<accession>A0ABX1GI16</accession>
<evidence type="ECO:0000256" key="9">
    <source>
        <dbReference type="ARBA" id="ARBA00049893"/>
    </source>
</evidence>
<evidence type="ECO:0000256" key="3">
    <source>
        <dbReference type="ARBA" id="ARBA00022679"/>
    </source>
</evidence>
<comment type="caution">
    <text evidence="11">The sequence shown here is derived from an EMBL/GenBank/DDBJ whole genome shotgun (WGS) entry which is preliminary data.</text>
</comment>
<comment type="catalytic activity">
    <reaction evidence="9">
        <text>S-methyl-5'-thioadenosine + phosphate = 5-(methylsulfanyl)-alpha-D-ribose 1-phosphate + adenine</text>
        <dbReference type="Rhea" id="RHEA:11852"/>
        <dbReference type="ChEBI" id="CHEBI:16708"/>
        <dbReference type="ChEBI" id="CHEBI:17509"/>
        <dbReference type="ChEBI" id="CHEBI:43474"/>
        <dbReference type="ChEBI" id="CHEBI:58533"/>
        <dbReference type="EC" id="2.4.2.28"/>
    </reaction>
    <physiologicalReaction direction="left-to-right" evidence="9">
        <dbReference type="Rhea" id="RHEA:11853"/>
    </physiologicalReaction>
</comment>
<evidence type="ECO:0000313" key="11">
    <source>
        <dbReference type="EMBL" id="NKI18801.1"/>
    </source>
</evidence>
<evidence type="ECO:0000313" key="12">
    <source>
        <dbReference type="Proteomes" id="UP000765845"/>
    </source>
</evidence>
<sequence length="266" mass="28928">MLIRPDWPAPNNIRALATTRLLPAGASVAPESRYSGFNLASHVDDNPRAVEAHRRALLANAAADGLREVYWLNQTHSTTLVEVPRDRDIDLAVCPDADASISRRCGVASAVLTADCLPVLLCNRGGFEVAAVHAGWRGLCQGILLKAVAQMMSPSQQLLAWLGPAISAEYFEVGAEVREAFLRDFAGPSAAEINCAFSSPHTDRAGVTRYFADLYALARMQLKALGVSAIYGGEFCTYGDAERFFSYRREPRCGRQASLIWISENP</sequence>
<keyword evidence="5" id="KW-0378">Hydrolase</keyword>
<evidence type="ECO:0000256" key="10">
    <source>
        <dbReference type="RuleBase" id="RU361274"/>
    </source>
</evidence>
<comment type="catalytic activity">
    <reaction evidence="7">
        <text>adenosine + H2O + H(+) = inosine + NH4(+)</text>
        <dbReference type="Rhea" id="RHEA:24408"/>
        <dbReference type="ChEBI" id="CHEBI:15377"/>
        <dbReference type="ChEBI" id="CHEBI:15378"/>
        <dbReference type="ChEBI" id="CHEBI:16335"/>
        <dbReference type="ChEBI" id="CHEBI:17596"/>
        <dbReference type="ChEBI" id="CHEBI:28938"/>
        <dbReference type="EC" id="3.5.4.4"/>
    </reaction>
    <physiologicalReaction direction="left-to-right" evidence="7">
        <dbReference type="Rhea" id="RHEA:24409"/>
    </physiologicalReaction>
</comment>
<evidence type="ECO:0000256" key="6">
    <source>
        <dbReference type="ARBA" id="ARBA00022833"/>
    </source>
</evidence>
<comment type="similarity">
    <text evidence="2 10">Belongs to the purine nucleoside phosphorylase YfiH/LACC1 family.</text>
</comment>